<dbReference type="Proteomes" id="UP000242243">
    <property type="component" value="Unassembled WGS sequence"/>
</dbReference>
<dbReference type="EMBL" id="BJWI01000076">
    <property type="protein sequence ID" value="GEM02903.1"/>
    <property type="molecule type" value="Genomic_DNA"/>
</dbReference>
<evidence type="ECO:0000313" key="4">
    <source>
        <dbReference type="Proteomes" id="UP000321547"/>
    </source>
</evidence>
<gene>
    <name evidence="1" type="ORF">HHA03_24350</name>
    <name evidence="2" type="ORF">SAMN05421839_1322</name>
</gene>
<dbReference type="Proteomes" id="UP000321547">
    <property type="component" value="Unassembled WGS sequence"/>
</dbReference>
<dbReference type="GO" id="GO:0016740">
    <property type="term" value="F:transferase activity"/>
    <property type="evidence" value="ECO:0007669"/>
    <property type="project" value="UniProtKB-ARBA"/>
</dbReference>
<protein>
    <submittedName>
        <fullName evidence="2">Uncharacterized protein</fullName>
    </submittedName>
</protein>
<organism evidence="2 3">
    <name type="scientific">Halolactibacillus halophilus</name>
    <dbReference type="NCBI Taxonomy" id="306540"/>
    <lineage>
        <taxon>Bacteria</taxon>
        <taxon>Bacillati</taxon>
        <taxon>Bacillota</taxon>
        <taxon>Bacilli</taxon>
        <taxon>Bacillales</taxon>
        <taxon>Bacillaceae</taxon>
        <taxon>Halolactibacillus</taxon>
    </lineage>
</organism>
<evidence type="ECO:0000313" key="1">
    <source>
        <dbReference type="EMBL" id="GEM02903.1"/>
    </source>
</evidence>
<dbReference type="AlphaFoldDB" id="A0A1I5RMG4"/>
<accession>A0A1I5RMG4</accession>
<reference evidence="2 3" key="1">
    <citation type="submission" date="2016-10" db="EMBL/GenBank/DDBJ databases">
        <authorList>
            <person name="de Groot N.N."/>
        </authorList>
    </citation>
    <scope>NUCLEOTIDE SEQUENCE [LARGE SCALE GENOMIC DNA]</scope>
    <source>
        <strain evidence="2 3">DSM 17073</strain>
    </source>
</reference>
<dbReference type="Gene3D" id="3.30.930.10">
    <property type="entry name" value="Bira Bifunctional Protein, Domain 2"/>
    <property type="match status" value="1"/>
</dbReference>
<name>A0A1I5RMG4_9BACI</name>
<sequence>MSYKSSSKITNSFISHFLQLEYSPLVEKRLIRMNEETYFNMSAIAANIHLFDNLKEERESRNYVTKQQVFFSNKLDVVGTTPLANPTEISLSIFNIASSSPSFTIKHLLDYLTRLGMSKDQLFFRVANQKDILNAYLEEGILEDNIFVWNNLEEFNIGKHRPKGYYTYPYYKYKNGCVPLGSISFINYNGYWTADVAIFQERLSLIINNLDKVVEIDAICHIYEYLSKIINLKDTSIMRITLLLRSISFLFKDGLTELSSNYHGHFLKKLIREIGAELNGRRIDFDQQQIIYKLLLNSLAIQGYKLEENCKSFEEIFNKINYYSYKISTTIEKVNENFQKNGDIDIPYLSQTMGIKPDWILKHSNMNEDFIIQARKYVKQRSSIRNKALSLDPSNKVNITELLSEPSIRQ</sequence>
<dbReference type="InterPro" id="IPR045864">
    <property type="entry name" value="aa-tRNA-synth_II/BPL/LPL"/>
</dbReference>
<evidence type="ECO:0000313" key="3">
    <source>
        <dbReference type="Proteomes" id="UP000242243"/>
    </source>
</evidence>
<evidence type="ECO:0000313" key="2">
    <source>
        <dbReference type="EMBL" id="SFP59557.1"/>
    </source>
</evidence>
<keyword evidence="4" id="KW-1185">Reference proteome</keyword>
<dbReference type="EMBL" id="FOXC01000032">
    <property type="protein sequence ID" value="SFP59557.1"/>
    <property type="molecule type" value="Genomic_DNA"/>
</dbReference>
<reference evidence="1 4" key="2">
    <citation type="submission" date="2019-07" db="EMBL/GenBank/DDBJ databases">
        <title>Whole genome shotgun sequence of Halolactibacillus halophilus NBRC 100868.</title>
        <authorList>
            <person name="Hosoyama A."/>
            <person name="Uohara A."/>
            <person name="Ohji S."/>
            <person name="Ichikawa N."/>
        </authorList>
    </citation>
    <scope>NUCLEOTIDE SEQUENCE [LARGE SCALE GENOMIC DNA]</scope>
    <source>
        <strain evidence="1 4">NBRC 100868</strain>
    </source>
</reference>
<dbReference type="GO" id="GO:0140096">
    <property type="term" value="F:catalytic activity, acting on a protein"/>
    <property type="evidence" value="ECO:0007669"/>
    <property type="project" value="UniProtKB-ARBA"/>
</dbReference>
<proteinExistence type="predicted"/>
<dbReference type="STRING" id="306540.SAMN05421839_1322"/>